<proteinExistence type="predicted"/>
<keyword evidence="3" id="KW-1185">Reference proteome</keyword>
<accession>A0AAD3TKJ9</accession>
<dbReference type="InterPro" id="IPR029005">
    <property type="entry name" value="LIM-bd/SEUSS"/>
</dbReference>
<protein>
    <submittedName>
        <fullName evidence="2">Uncharacterized protein</fullName>
    </submittedName>
</protein>
<evidence type="ECO:0000256" key="1">
    <source>
        <dbReference type="SAM" id="MobiDB-lite"/>
    </source>
</evidence>
<feature type="compositionally biased region" description="Low complexity" evidence="1">
    <location>
        <begin position="178"/>
        <end position="215"/>
    </location>
</feature>
<dbReference type="PANTHER" id="PTHR10378">
    <property type="entry name" value="LIM DOMAIN-BINDING PROTEIN"/>
    <property type="match status" value="1"/>
</dbReference>
<dbReference type="EMBL" id="BSYO01000040">
    <property type="protein sequence ID" value="GMH31655.1"/>
    <property type="molecule type" value="Genomic_DNA"/>
</dbReference>
<gene>
    <name evidence="2" type="ORF">Nepgr_033499</name>
</gene>
<organism evidence="2 3">
    <name type="scientific">Nepenthes gracilis</name>
    <name type="common">Slender pitcher plant</name>
    <dbReference type="NCBI Taxonomy" id="150966"/>
    <lineage>
        <taxon>Eukaryota</taxon>
        <taxon>Viridiplantae</taxon>
        <taxon>Streptophyta</taxon>
        <taxon>Embryophyta</taxon>
        <taxon>Tracheophyta</taxon>
        <taxon>Spermatophyta</taxon>
        <taxon>Magnoliopsida</taxon>
        <taxon>eudicotyledons</taxon>
        <taxon>Gunneridae</taxon>
        <taxon>Pentapetalae</taxon>
        <taxon>Caryophyllales</taxon>
        <taxon>Nepenthaceae</taxon>
        <taxon>Nepenthes</taxon>
    </lineage>
</organism>
<feature type="region of interest" description="Disordered" evidence="1">
    <location>
        <begin position="177"/>
        <end position="215"/>
    </location>
</feature>
<comment type="caution">
    <text evidence="2">The sequence shown here is derived from an EMBL/GenBank/DDBJ whole genome shotgun (WGS) entry which is preliminary data.</text>
</comment>
<reference evidence="2" key="1">
    <citation type="submission" date="2023-05" db="EMBL/GenBank/DDBJ databases">
        <title>Nepenthes gracilis genome sequencing.</title>
        <authorList>
            <person name="Fukushima K."/>
        </authorList>
    </citation>
    <scope>NUCLEOTIDE SEQUENCE</scope>
    <source>
        <strain evidence="2">SING2019-196</strain>
    </source>
</reference>
<dbReference type="Proteomes" id="UP001279734">
    <property type="component" value="Unassembled WGS sequence"/>
</dbReference>
<sequence>MSMSSQTSQAAAAAQFNLLHQQRPLLHLRQALPQQRSQLQQQFQTQNLPIRSPVKPVYEPGTCAGDSHFICIGSSIDEKTTISSSGESSLLSFLLQMVRSGVLICVEAAYKQPACFLSLVRLAPLPRNTRLPLKMHLRICLFLICKVPVIYMKDFIDYSQLTGAGPVQSLALFPWRTSSSSGSQEQNQPPEQQQQQQAQATSSPFQSPTSSSSNKSSANFTYCLCHDHRMSSANSLASLPVQRSTLSCDRGSEIGRSTVINGLTVAMGNNHVPLNVRRLFQSVARDQSMSDQQQHLENQLFGLVLLMASVIYSLIGCHLHGEVIYPMVFNVTVLRKTARALWETYMKHVPMVSRFDALSMVTS</sequence>
<name>A0AAD3TKJ9_NEPGR</name>
<evidence type="ECO:0000313" key="3">
    <source>
        <dbReference type="Proteomes" id="UP001279734"/>
    </source>
</evidence>
<evidence type="ECO:0000313" key="2">
    <source>
        <dbReference type="EMBL" id="GMH31655.1"/>
    </source>
</evidence>
<dbReference type="AlphaFoldDB" id="A0AAD3TKJ9"/>